<evidence type="ECO:0000256" key="3">
    <source>
        <dbReference type="ARBA" id="ARBA00022664"/>
    </source>
</evidence>
<dbReference type="OrthoDB" id="249612at2759"/>
<organism evidence="11 12">
    <name type="scientific">Hebeloma cylindrosporum</name>
    <dbReference type="NCBI Taxonomy" id="76867"/>
    <lineage>
        <taxon>Eukaryota</taxon>
        <taxon>Fungi</taxon>
        <taxon>Dikarya</taxon>
        <taxon>Basidiomycota</taxon>
        <taxon>Agaricomycotina</taxon>
        <taxon>Agaricomycetes</taxon>
        <taxon>Agaricomycetidae</taxon>
        <taxon>Agaricales</taxon>
        <taxon>Agaricineae</taxon>
        <taxon>Hymenogastraceae</taxon>
        <taxon>Hebeloma</taxon>
    </lineage>
</organism>
<dbReference type="GO" id="GO:0005681">
    <property type="term" value="C:spliceosomal complex"/>
    <property type="evidence" value="ECO:0007669"/>
    <property type="project" value="UniProtKB-UniRule"/>
</dbReference>
<feature type="coiled-coil region" evidence="8">
    <location>
        <begin position="157"/>
        <end position="187"/>
    </location>
</feature>
<dbReference type="STRING" id="686832.A0A0C3C8S8"/>
<keyword evidence="6 7" id="KW-0539">Nucleus</keyword>
<feature type="region of interest" description="Disordered" evidence="9">
    <location>
        <begin position="503"/>
        <end position="561"/>
    </location>
</feature>
<evidence type="ECO:0000256" key="6">
    <source>
        <dbReference type="ARBA" id="ARBA00023242"/>
    </source>
</evidence>
<dbReference type="Proteomes" id="UP000053424">
    <property type="component" value="Unassembled WGS sequence"/>
</dbReference>
<proteinExistence type="inferred from homology"/>
<feature type="compositionally biased region" description="Basic and acidic residues" evidence="9">
    <location>
        <begin position="503"/>
        <end position="520"/>
    </location>
</feature>
<feature type="domain" description="Pre-mRNA-splicing factor SLU7" evidence="10">
    <location>
        <begin position="141"/>
        <end position="409"/>
    </location>
</feature>
<evidence type="ECO:0000256" key="9">
    <source>
        <dbReference type="SAM" id="MobiDB-lite"/>
    </source>
</evidence>
<dbReference type="PANTHER" id="PTHR12942">
    <property type="entry name" value="STEP II SPLICING FACTOR SLU7"/>
    <property type="match status" value="1"/>
</dbReference>
<dbReference type="EMBL" id="KN831772">
    <property type="protein sequence ID" value="KIM45250.1"/>
    <property type="molecule type" value="Genomic_DNA"/>
</dbReference>
<dbReference type="InterPro" id="IPR021715">
    <property type="entry name" value="Slu7_dom"/>
</dbReference>
<comment type="subcellular location">
    <subcellularLocation>
        <location evidence="1 7">Nucleus</location>
    </subcellularLocation>
</comment>
<reference evidence="12" key="2">
    <citation type="submission" date="2015-01" db="EMBL/GenBank/DDBJ databases">
        <title>Evolutionary Origins and Diversification of the Mycorrhizal Mutualists.</title>
        <authorList>
            <consortium name="DOE Joint Genome Institute"/>
            <consortium name="Mycorrhizal Genomics Consortium"/>
            <person name="Kohler A."/>
            <person name="Kuo A."/>
            <person name="Nagy L.G."/>
            <person name="Floudas D."/>
            <person name="Copeland A."/>
            <person name="Barry K.W."/>
            <person name="Cichocki N."/>
            <person name="Veneault-Fourrey C."/>
            <person name="LaButti K."/>
            <person name="Lindquist E.A."/>
            <person name="Lipzen A."/>
            <person name="Lundell T."/>
            <person name="Morin E."/>
            <person name="Murat C."/>
            <person name="Riley R."/>
            <person name="Ohm R."/>
            <person name="Sun H."/>
            <person name="Tunlid A."/>
            <person name="Henrissat B."/>
            <person name="Grigoriev I.V."/>
            <person name="Hibbett D.S."/>
            <person name="Martin F."/>
        </authorList>
    </citation>
    <scope>NUCLEOTIDE SEQUENCE [LARGE SCALE GENOMIC DNA]</scope>
    <source>
        <strain evidence="12">h7</strain>
    </source>
</reference>
<feature type="region of interest" description="Disordered" evidence="9">
    <location>
        <begin position="200"/>
        <end position="220"/>
    </location>
</feature>
<keyword evidence="5 7" id="KW-0508">mRNA splicing</keyword>
<gene>
    <name evidence="11" type="ORF">M413DRAFT_441930</name>
</gene>
<evidence type="ECO:0000256" key="1">
    <source>
        <dbReference type="ARBA" id="ARBA00004123"/>
    </source>
</evidence>
<keyword evidence="8" id="KW-0175">Coiled coil</keyword>
<feature type="compositionally biased region" description="Acidic residues" evidence="9">
    <location>
        <begin position="209"/>
        <end position="219"/>
    </location>
</feature>
<evidence type="ECO:0000256" key="2">
    <source>
        <dbReference type="ARBA" id="ARBA00007203"/>
    </source>
</evidence>
<feature type="compositionally biased region" description="Basic and acidic residues" evidence="9">
    <location>
        <begin position="530"/>
        <end position="550"/>
    </location>
</feature>
<accession>A0A0C3C8S8</accession>
<sequence>MASSSAVGKLSREEFRRQKDLEAARKAGTAPAALDEEGRPINPHIPQYISQAPWYLDTGAPSLNHQRRPDYDNSGNKLDNWYDRGAKAGPAAKKYRKGACENCGAITHKKQDCLERPRKKGARYTNKDIQADDVIQEVAAGYDAKRDRWNGYDVAEHKRVYDEYAAIEAARQKLREEEIDNQTTTDLAAVRKVAKAGKAETKTDADFGSSEDEDADEDKYADAADAVGQKLDAKTRITVRNLRIREDTAKYLINLDPESAYYDPKTRSMRDAPLKNVAPEDAKFAGDNFFRYSGEAPEVQDLQLFAWQAAARGNDVHLNANPTQGELLHYEFKQKKEELKDTTKTSILAKYGGAEYLDSAPKELRQGQTENYVEYSRTGQVIKGREKAKARSKYPEDVYVNNHTAVWGSWYDTSTGSWGYACCHSVLHLSYCAGEAGIEATQASSAQQLLASSSTVAESKRPETEETEHAKVLEKVEQNYSKKRIGEGDVKLDRDRLAQAVLEERKRKARGGKDDDDRSSKKQKSALESGSHDVTEEELEAYRMSRRMTEDPMANYVDTDL</sequence>
<dbReference type="GO" id="GO:0000398">
    <property type="term" value="P:mRNA splicing, via spliceosome"/>
    <property type="evidence" value="ECO:0007669"/>
    <property type="project" value="UniProtKB-UniRule"/>
</dbReference>
<evidence type="ECO:0000256" key="4">
    <source>
        <dbReference type="ARBA" id="ARBA00022728"/>
    </source>
</evidence>
<evidence type="ECO:0000256" key="7">
    <source>
        <dbReference type="RuleBase" id="RU367071"/>
    </source>
</evidence>
<dbReference type="HOGENOM" id="CLU_019317_2_0_1"/>
<comment type="function">
    <text evidence="7">Involved in pre-mRNA splicing.</text>
</comment>
<comment type="subunit">
    <text evidence="7">Associated with the spliceosome.</text>
</comment>
<feature type="compositionally biased region" description="Basic and acidic residues" evidence="9">
    <location>
        <begin position="10"/>
        <end position="25"/>
    </location>
</feature>
<evidence type="ECO:0000313" key="12">
    <source>
        <dbReference type="Proteomes" id="UP000053424"/>
    </source>
</evidence>
<keyword evidence="12" id="KW-1185">Reference proteome</keyword>
<reference evidence="11 12" key="1">
    <citation type="submission" date="2014-04" db="EMBL/GenBank/DDBJ databases">
        <authorList>
            <consortium name="DOE Joint Genome Institute"/>
            <person name="Kuo A."/>
            <person name="Gay G."/>
            <person name="Dore J."/>
            <person name="Kohler A."/>
            <person name="Nagy L.G."/>
            <person name="Floudas D."/>
            <person name="Copeland A."/>
            <person name="Barry K.W."/>
            <person name="Cichocki N."/>
            <person name="Veneault-Fourrey C."/>
            <person name="LaButti K."/>
            <person name="Lindquist E.A."/>
            <person name="Lipzen A."/>
            <person name="Lundell T."/>
            <person name="Morin E."/>
            <person name="Murat C."/>
            <person name="Sun H."/>
            <person name="Tunlid A."/>
            <person name="Henrissat B."/>
            <person name="Grigoriev I.V."/>
            <person name="Hibbett D.S."/>
            <person name="Martin F."/>
            <person name="Nordberg H.P."/>
            <person name="Cantor M.N."/>
            <person name="Hua S.X."/>
        </authorList>
    </citation>
    <scope>NUCLEOTIDE SEQUENCE [LARGE SCALE GENOMIC DNA]</scope>
    <source>
        <strain evidence="12">h7</strain>
    </source>
</reference>
<comment type="similarity">
    <text evidence="2 7">Belongs to the SLU7 family.</text>
</comment>
<name>A0A0C3C8S8_HEBCY</name>
<dbReference type="Pfam" id="PF11708">
    <property type="entry name" value="Slu7"/>
    <property type="match status" value="1"/>
</dbReference>
<evidence type="ECO:0000256" key="5">
    <source>
        <dbReference type="ARBA" id="ARBA00023187"/>
    </source>
</evidence>
<dbReference type="GO" id="GO:0030628">
    <property type="term" value="F:pre-mRNA 3'-splice site binding"/>
    <property type="evidence" value="ECO:0007669"/>
    <property type="project" value="UniProtKB-UniRule"/>
</dbReference>
<dbReference type="AlphaFoldDB" id="A0A0C3C8S8"/>
<evidence type="ECO:0000259" key="10">
    <source>
        <dbReference type="Pfam" id="PF11708"/>
    </source>
</evidence>
<dbReference type="PANTHER" id="PTHR12942:SF2">
    <property type="entry name" value="PRE-MRNA-SPLICING FACTOR SLU7"/>
    <property type="match status" value="1"/>
</dbReference>
<keyword evidence="4 7" id="KW-0747">Spliceosome</keyword>
<dbReference type="InterPro" id="IPR039974">
    <property type="entry name" value="Splicing_factor_SLU7"/>
</dbReference>
<keyword evidence="3 7" id="KW-0507">mRNA processing</keyword>
<evidence type="ECO:0000256" key="8">
    <source>
        <dbReference type="SAM" id="Coils"/>
    </source>
</evidence>
<feature type="region of interest" description="Disordered" evidence="9">
    <location>
        <begin position="1"/>
        <end position="82"/>
    </location>
</feature>
<evidence type="ECO:0000313" key="11">
    <source>
        <dbReference type="EMBL" id="KIM45250.1"/>
    </source>
</evidence>
<protein>
    <recommendedName>
        <fullName evidence="7">Pre-mRNA-splicing factor SLU7</fullName>
    </recommendedName>
</protein>